<protein>
    <submittedName>
        <fullName evidence="2">Uncharacterized protein</fullName>
    </submittedName>
</protein>
<feature type="transmembrane region" description="Helical" evidence="1">
    <location>
        <begin position="111"/>
        <end position="131"/>
    </location>
</feature>
<dbReference type="AlphaFoldDB" id="I0EUP0"/>
<sequence length="153" mass="18607">MEEFIYDLINRELLYTAIKRVFAKHHINHSFEFSDILGYKSKNNRLEITLKRKKSHTLEWFYQIHNESVLECLKEELNALMSNDVFTKPIKSIRFYSKKPLFFRILSNVKFILTMIFSPLIFLYATIVVFYQESKREYLKDLARDRRIKKQLK</sequence>
<dbReference type="Proteomes" id="UP000005013">
    <property type="component" value="Chromosome"/>
</dbReference>
<dbReference type="KEGG" id="hcm:HCD_08385"/>
<name>I0EUP0_HELCM</name>
<organism evidence="2 3">
    <name type="scientific">Helicobacter cetorum (strain ATCC BAA-540 / CCUG 52418 / MIT 99-5656)</name>
    <dbReference type="NCBI Taxonomy" id="1163745"/>
    <lineage>
        <taxon>Bacteria</taxon>
        <taxon>Pseudomonadati</taxon>
        <taxon>Campylobacterota</taxon>
        <taxon>Epsilonproteobacteria</taxon>
        <taxon>Campylobacterales</taxon>
        <taxon>Helicobacteraceae</taxon>
        <taxon>Helicobacter</taxon>
    </lineage>
</organism>
<evidence type="ECO:0000256" key="1">
    <source>
        <dbReference type="SAM" id="Phobius"/>
    </source>
</evidence>
<keyword evidence="1" id="KW-1133">Transmembrane helix</keyword>
<accession>I0EUP0</accession>
<keyword evidence="3" id="KW-1185">Reference proteome</keyword>
<keyword evidence="1" id="KW-0812">Transmembrane</keyword>
<keyword evidence="1" id="KW-0472">Membrane</keyword>
<gene>
    <name evidence="2" type="ordered locus">HCD_08385</name>
</gene>
<dbReference type="OrthoDB" id="9972662at2"/>
<evidence type="ECO:0000313" key="2">
    <source>
        <dbReference type="EMBL" id="AFI06659.1"/>
    </source>
</evidence>
<dbReference type="EMBL" id="CP003481">
    <property type="protein sequence ID" value="AFI06659.1"/>
    <property type="molecule type" value="Genomic_DNA"/>
</dbReference>
<dbReference type="HOGENOM" id="CLU_1710750_0_0_7"/>
<dbReference type="RefSeq" id="WP_014660119.1">
    <property type="nucleotide sequence ID" value="NC_017735.1"/>
</dbReference>
<reference evidence="2 3" key="1">
    <citation type="journal article" date="2013" name="PLoS ONE">
        <title>Sequence Divergence and Conservation in Genomes ofHelicobacter cetorum Strains from a Dolphin and a Whale.</title>
        <authorList>
            <person name="Kersulyte D."/>
            <person name="Rossi M."/>
            <person name="Berg D.E."/>
        </authorList>
    </citation>
    <scope>NUCLEOTIDE SEQUENCE [LARGE SCALE GENOMIC DNA]</scope>
    <source>
        <strain evidence="2 3">MIT 99-5656</strain>
    </source>
</reference>
<dbReference type="STRING" id="1163745.HCD_08385"/>
<proteinExistence type="predicted"/>
<evidence type="ECO:0000313" key="3">
    <source>
        <dbReference type="Proteomes" id="UP000005013"/>
    </source>
</evidence>
<dbReference type="PATRIC" id="fig|1163745.3.peg.1779"/>